<comment type="caution">
    <text evidence="1">The sequence shown here is derived from an EMBL/GenBank/DDBJ whole genome shotgun (WGS) entry which is preliminary data.</text>
</comment>
<evidence type="ECO:0000313" key="2">
    <source>
        <dbReference type="Proteomes" id="UP000028058"/>
    </source>
</evidence>
<dbReference type="Proteomes" id="UP000028058">
    <property type="component" value="Unassembled WGS sequence"/>
</dbReference>
<proteinExistence type="predicted"/>
<sequence>MPVITQIDQIPTAHTLFPPHSHPDLQYPGAVHHGWNTGRQLLLHAAGSPLAKPMPPQDHPQRHQAIERLRALDSLRHGLTGPLTIALYITAVHQPPVDLNVTSLTPLIAEALADLGHWGIRAPLTDQLDQITQAIRILRPCMPD</sequence>
<dbReference type="OrthoDB" id="9905937at2"/>
<evidence type="ECO:0000313" key="1">
    <source>
        <dbReference type="EMBL" id="RKM90970.1"/>
    </source>
</evidence>
<dbReference type="RefSeq" id="WP_043465678.1">
    <property type="nucleotide sequence ID" value="NZ_JNAD02000020.1"/>
</dbReference>
<dbReference type="EMBL" id="JNAD02000020">
    <property type="protein sequence ID" value="RKM90970.1"/>
    <property type="molecule type" value="Genomic_DNA"/>
</dbReference>
<name>A0A3R7EJG5_9ACTN</name>
<dbReference type="AlphaFoldDB" id="A0A3R7EJG5"/>
<keyword evidence="2" id="KW-1185">Reference proteome</keyword>
<reference evidence="1 2" key="1">
    <citation type="journal article" date="2014" name="Genome Announc.">
        <title>Draft Genome Sequence of Streptomyces fradiae ATCC 19609, a Strain Highly Sensitive to Antibiotics.</title>
        <authorList>
            <person name="Bekker O.B."/>
            <person name="Klimina K.M."/>
            <person name="Vatlin A.A."/>
            <person name="Zakharevich N.V."/>
            <person name="Kasianov A.S."/>
            <person name="Danilenko V.N."/>
        </authorList>
    </citation>
    <scope>NUCLEOTIDE SEQUENCE [LARGE SCALE GENOMIC DNA]</scope>
    <source>
        <strain evidence="1 2">ATCC 19609</strain>
    </source>
</reference>
<accession>A0A3R7EJG5</accession>
<gene>
    <name evidence="1" type="ORF">SFRA_030545</name>
</gene>
<protein>
    <submittedName>
        <fullName evidence="1">Uncharacterized protein</fullName>
    </submittedName>
</protein>
<organism evidence="1 2">
    <name type="scientific">Streptomyces xinghaiensis</name>
    <dbReference type="NCBI Taxonomy" id="1038928"/>
    <lineage>
        <taxon>Bacteria</taxon>
        <taxon>Bacillati</taxon>
        <taxon>Actinomycetota</taxon>
        <taxon>Actinomycetes</taxon>
        <taxon>Kitasatosporales</taxon>
        <taxon>Streptomycetaceae</taxon>
        <taxon>Streptomyces</taxon>
    </lineage>
</organism>